<protein>
    <submittedName>
        <fullName evidence="2">Uncharacterized protein</fullName>
    </submittedName>
</protein>
<dbReference type="Proteomes" id="UP000291022">
    <property type="component" value="Unassembled WGS sequence"/>
</dbReference>
<dbReference type="OMA" id="WRVWEFN"/>
<accession>A0A452R5R8</accession>
<keyword evidence="1" id="KW-1133">Transmembrane helix</keyword>
<feature type="transmembrane region" description="Helical" evidence="1">
    <location>
        <begin position="138"/>
        <end position="159"/>
    </location>
</feature>
<organism evidence="2 3">
    <name type="scientific">Ursus americanus</name>
    <name type="common">American black bear</name>
    <name type="synonym">Euarctos americanus</name>
    <dbReference type="NCBI Taxonomy" id="9643"/>
    <lineage>
        <taxon>Eukaryota</taxon>
        <taxon>Metazoa</taxon>
        <taxon>Chordata</taxon>
        <taxon>Craniata</taxon>
        <taxon>Vertebrata</taxon>
        <taxon>Euteleostomi</taxon>
        <taxon>Mammalia</taxon>
        <taxon>Eutheria</taxon>
        <taxon>Laurasiatheria</taxon>
        <taxon>Carnivora</taxon>
        <taxon>Caniformia</taxon>
        <taxon>Ursidae</taxon>
        <taxon>Ursus</taxon>
    </lineage>
</organism>
<proteinExistence type="predicted"/>
<dbReference type="AlphaFoldDB" id="A0A452R5R8"/>
<keyword evidence="1" id="KW-0812">Transmembrane</keyword>
<reference evidence="2" key="2">
    <citation type="submission" date="2025-08" db="UniProtKB">
        <authorList>
            <consortium name="Ensembl"/>
        </authorList>
    </citation>
    <scope>IDENTIFICATION</scope>
</reference>
<feature type="transmembrane region" description="Helical" evidence="1">
    <location>
        <begin position="106"/>
        <end position="126"/>
    </location>
</feature>
<keyword evidence="3" id="KW-1185">Reference proteome</keyword>
<reference evidence="3" key="1">
    <citation type="submission" date="2016-06" db="EMBL/GenBank/DDBJ databases">
        <title>De novo assembly and RNA-Seq shows season-dependent expression and editing in black bear kidneys.</title>
        <authorList>
            <person name="Korstanje R."/>
            <person name="Srivastava A."/>
            <person name="Sarsani V.K."/>
            <person name="Sheehan S.M."/>
            <person name="Seger R.L."/>
            <person name="Barter M.E."/>
            <person name="Lindqvist C."/>
            <person name="Brody L.C."/>
            <person name="Mullikin J.C."/>
        </authorList>
    </citation>
    <scope>NUCLEOTIDE SEQUENCE [LARGE SCALE GENOMIC DNA]</scope>
</reference>
<keyword evidence="1" id="KW-0472">Membrane</keyword>
<dbReference type="Gene3D" id="1.20.140.150">
    <property type="match status" value="1"/>
</dbReference>
<reference evidence="2" key="3">
    <citation type="submission" date="2025-09" db="UniProtKB">
        <authorList>
            <consortium name="Ensembl"/>
        </authorList>
    </citation>
    <scope>IDENTIFICATION</scope>
</reference>
<dbReference type="Ensembl" id="ENSUAMT00000015541.1">
    <property type="protein sequence ID" value="ENSUAMP00000013847.1"/>
    <property type="gene ID" value="ENSUAMG00000011142.1"/>
</dbReference>
<feature type="transmembrane region" description="Helical" evidence="1">
    <location>
        <begin position="21"/>
        <end position="39"/>
    </location>
</feature>
<feature type="transmembrane region" description="Helical" evidence="1">
    <location>
        <begin position="188"/>
        <end position="209"/>
    </location>
</feature>
<name>A0A452R5R8_URSAM</name>
<evidence type="ECO:0000256" key="1">
    <source>
        <dbReference type="SAM" id="Phobius"/>
    </source>
</evidence>
<evidence type="ECO:0000313" key="3">
    <source>
        <dbReference type="Proteomes" id="UP000291022"/>
    </source>
</evidence>
<sequence>MLESFYMASGQPELKYFFPKLLGLFFSYLAWGLGISLASSRSWRVWEFNSNIVPLVFIGLWEALYFQRFNISGSIVELPMHNRINESWVISDEILYGQDLILLANFMKSVVLVFGSMALLVCWIHAPYPDFLRLCYNISAFFLVFSSSCTVITVSWNFAVDFYGQTTLDFPPSFPIGKETLIRKHFSYVFPLGLTTGTLSLISAAMFFCETFSIKHWSQVKPMVVGKQPKQKL</sequence>
<evidence type="ECO:0000313" key="2">
    <source>
        <dbReference type="Ensembl" id="ENSUAMP00000013847.1"/>
    </source>
</evidence>
<dbReference type="GeneTree" id="ENSGT00520000056155"/>